<dbReference type="Pfam" id="PF01569">
    <property type="entry name" value="PAP2"/>
    <property type="match status" value="1"/>
</dbReference>
<dbReference type="RefSeq" id="WP_121127910.1">
    <property type="nucleotide sequence ID" value="NZ_JBHUFK010000020.1"/>
</dbReference>
<dbReference type="CDD" id="cd03392">
    <property type="entry name" value="PAP2_like_2"/>
    <property type="match status" value="1"/>
</dbReference>
<dbReference type="OrthoDB" id="9789113at2"/>
<name>A0A494Z878_9BACI</name>
<evidence type="ECO:0000313" key="4">
    <source>
        <dbReference type="Proteomes" id="UP000281813"/>
    </source>
</evidence>
<dbReference type="Gene3D" id="1.20.144.10">
    <property type="entry name" value="Phosphatidic acid phosphatase type 2/haloperoxidase"/>
    <property type="match status" value="2"/>
</dbReference>
<dbReference type="PANTHER" id="PTHR14969:SF13">
    <property type="entry name" value="AT30094P"/>
    <property type="match status" value="1"/>
</dbReference>
<evidence type="ECO:0000259" key="2">
    <source>
        <dbReference type="SMART" id="SM00014"/>
    </source>
</evidence>
<comment type="caution">
    <text evidence="3">The sequence shown here is derived from an EMBL/GenBank/DDBJ whole genome shotgun (WGS) entry which is preliminary data.</text>
</comment>
<reference evidence="3 4" key="1">
    <citation type="journal article" date="2015" name="Antonie Van Leeuwenhoek">
        <title>Oceanobacillus bengalensis sp. nov., a bacterium isolated from seawater of the Bay of Bengal.</title>
        <authorList>
            <person name="Yongchang O."/>
            <person name="Xiang W."/>
            <person name="Wang G."/>
        </authorList>
    </citation>
    <scope>NUCLEOTIDE SEQUENCE [LARGE SCALE GENOMIC DNA]</scope>
    <source>
        <strain evidence="3 4">MCCC 1K00260</strain>
    </source>
</reference>
<keyword evidence="1" id="KW-1133">Transmembrane helix</keyword>
<dbReference type="SMART" id="SM00014">
    <property type="entry name" value="acidPPc"/>
    <property type="match status" value="1"/>
</dbReference>
<dbReference type="PANTHER" id="PTHR14969">
    <property type="entry name" value="SPHINGOSINE-1-PHOSPHATE PHOSPHOHYDROLASE"/>
    <property type="match status" value="1"/>
</dbReference>
<keyword evidence="1" id="KW-0472">Membrane</keyword>
<evidence type="ECO:0000313" key="3">
    <source>
        <dbReference type="EMBL" id="RKQ18812.1"/>
    </source>
</evidence>
<dbReference type="AlphaFoldDB" id="A0A494Z878"/>
<gene>
    <name evidence="3" type="ORF">D8M05_01505</name>
</gene>
<feature type="domain" description="Phosphatidic acid phosphatase type 2/haloperoxidase" evidence="2">
    <location>
        <begin position="88"/>
        <end position="200"/>
    </location>
</feature>
<keyword evidence="4" id="KW-1185">Reference proteome</keyword>
<accession>A0A494Z878</accession>
<dbReference type="InterPro" id="IPR036938">
    <property type="entry name" value="PAP2/HPO_sf"/>
</dbReference>
<sequence>MLEKRNRIILYLFIIFLFITCIWIVQIMNGYVPYVDSWTRELVGRLVDTSVYRVFLEITNLGSRSFLIPFVIVTAVFLWMVYKNSLPALFFAGGTLITHSLNKIIKNIIERERPSILEEANALGHSFPSGHAMISMVCYGLLAYFFTKKLKSTKIIFMTQIFFLLLILLIGISRYVINVHYLTDVLAGFFIGALCLIGFIFLYEKLQHSALRPRGKHTVDGSKRREKNL</sequence>
<keyword evidence="1" id="KW-0812">Transmembrane</keyword>
<feature type="transmembrane region" description="Helical" evidence="1">
    <location>
        <begin position="9"/>
        <end position="28"/>
    </location>
</feature>
<proteinExistence type="predicted"/>
<organism evidence="3 4">
    <name type="scientific">Oceanobacillus bengalensis</name>
    <dbReference type="NCBI Taxonomy" id="1435466"/>
    <lineage>
        <taxon>Bacteria</taxon>
        <taxon>Bacillati</taxon>
        <taxon>Bacillota</taxon>
        <taxon>Bacilli</taxon>
        <taxon>Bacillales</taxon>
        <taxon>Bacillaceae</taxon>
        <taxon>Oceanobacillus</taxon>
    </lineage>
</organism>
<dbReference type="Proteomes" id="UP000281813">
    <property type="component" value="Unassembled WGS sequence"/>
</dbReference>
<dbReference type="EMBL" id="RBZO01000001">
    <property type="protein sequence ID" value="RKQ18812.1"/>
    <property type="molecule type" value="Genomic_DNA"/>
</dbReference>
<dbReference type="InterPro" id="IPR000326">
    <property type="entry name" value="PAP2/HPO"/>
</dbReference>
<evidence type="ECO:0000256" key="1">
    <source>
        <dbReference type="SAM" id="Phobius"/>
    </source>
</evidence>
<feature type="transmembrane region" description="Helical" evidence="1">
    <location>
        <begin position="66"/>
        <end position="82"/>
    </location>
</feature>
<dbReference type="SUPFAM" id="SSF48317">
    <property type="entry name" value="Acid phosphatase/Vanadium-dependent haloperoxidase"/>
    <property type="match status" value="1"/>
</dbReference>
<feature type="transmembrane region" description="Helical" evidence="1">
    <location>
        <begin position="185"/>
        <end position="203"/>
    </location>
</feature>
<protein>
    <submittedName>
        <fullName evidence="3">Phosphatase PAP2 family protein</fullName>
    </submittedName>
</protein>
<feature type="transmembrane region" description="Helical" evidence="1">
    <location>
        <begin position="155"/>
        <end position="173"/>
    </location>
</feature>